<evidence type="ECO:0000313" key="2">
    <source>
        <dbReference type="Proteomes" id="UP000460412"/>
    </source>
</evidence>
<dbReference type="Pfam" id="PF14205">
    <property type="entry name" value="Cys_rich_KTR"/>
    <property type="match status" value="1"/>
</dbReference>
<dbReference type="AlphaFoldDB" id="A0A7X3SKL1"/>
<reference evidence="1 2" key="1">
    <citation type="submission" date="2019-12" db="EMBL/GenBank/DDBJ databases">
        <title>Sporaefaciens musculi gen. nov., sp. nov., a novel bacterium isolated from the caecum of an obese mouse.</title>
        <authorList>
            <person name="Rasmussen T.S."/>
            <person name="Streidl T."/>
            <person name="Hitch T.C.A."/>
            <person name="Wortmann E."/>
            <person name="Deptula P."/>
            <person name="Hansen M."/>
            <person name="Nielsen D.S."/>
            <person name="Clavel T."/>
            <person name="Vogensen F.K."/>
        </authorList>
    </citation>
    <scope>NUCLEOTIDE SEQUENCE [LARGE SCALE GENOMIC DNA]</scope>
    <source>
        <strain evidence="1 2">WCA-9-b2</strain>
    </source>
</reference>
<proteinExistence type="predicted"/>
<gene>
    <name evidence="1" type="ORF">GN277_19580</name>
</gene>
<name>A0A7X3SKL1_9FIRM</name>
<protein>
    <submittedName>
        <fullName evidence="1">Conjugal transfer protein</fullName>
    </submittedName>
</protein>
<dbReference type="Proteomes" id="UP000460412">
    <property type="component" value="Unassembled WGS sequence"/>
</dbReference>
<dbReference type="EMBL" id="WUQX01000001">
    <property type="protein sequence ID" value="MXP77486.1"/>
    <property type="molecule type" value="Genomic_DNA"/>
</dbReference>
<evidence type="ECO:0000313" key="1">
    <source>
        <dbReference type="EMBL" id="MXP77486.1"/>
    </source>
</evidence>
<keyword evidence="2" id="KW-1185">Reference proteome</keyword>
<comment type="caution">
    <text evidence="1">The sequence shown here is derived from an EMBL/GenBank/DDBJ whole genome shotgun (WGS) entry which is preliminary data.</text>
</comment>
<sequence length="58" mass="6789">MNKDTVWLLCPVCGNKTRDRIRKDTVLKNYPLYCPKCKKKTLIEVKNLHTIVITEPDT</sequence>
<accession>A0A7X3SKL1</accession>
<organism evidence="1 2">
    <name type="scientific">Sporofaciens musculi</name>
    <dbReference type="NCBI Taxonomy" id="2681861"/>
    <lineage>
        <taxon>Bacteria</taxon>
        <taxon>Bacillati</taxon>
        <taxon>Bacillota</taxon>
        <taxon>Clostridia</taxon>
        <taxon>Lachnospirales</taxon>
        <taxon>Lachnospiraceae</taxon>
        <taxon>Sporofaciens</taxon>
    </lineage>
</organism>
<dbReference type="RefSeq" id="WP_159752857.1">
    <property type="nucleotide sequence ID" value="NZ_WUQX01000001.1"/>
</dbReference>
<dbReference type="InterPro" id="IPR025957">
    <property type="entry name" value="Cys_rich_KTR"/>
</dbReference>